<evidence type="ECO:0000313" key="1">
    <source>
        <dbReference type="EMBL" id="GIY44111.1"/>
    </source>
</evidence>
<organism evidence="1 2">
    <name type="scientific">Caerostris extrusa</name>
    <name type="common">Bark spider</name>
    <name type="synonym">Caerostris bankana</name>
    <dbReference type="NCBI Taxonomy" id="172846"/>
    <lineage>
        <taxon>Eukaryota</taxon>
        <taxon>Metazoa</taxon>
        <taxon>Ecdysozoa</taxon>
        <taxon>Arthropoda</taxon>
        <taxon>Chelicerata</taxon>
        <taxon>Arachnida</taxon>
        <taxon>Araneae</taxon>
        <taxon>Araneomorphae</taxon>
        <taxon>Entelegynae</taxon>
        <taxon>Araneoidea</taxon>
        <taxon>Araneidae</taxon>
        <taxon>Caerostris</taxon>
    </lineage>
</organism>
<name>A0AAV4TFE8_CAEEX</name>
<keyword evidence="2" id="KW-1185">Reference proteome</keyword>
<sequence>MCKTSLRNFVVYRSRFSDGLAFYQAVLEWLSRSSIPETKLVLILLVMIRRIRTIQKLKAISDEYFETFWNDVDTIGGNKNMDSLPDFISENKEGSINFNKKIKMSCRCIPQDN</sequence>
<dbReference type="EMBL" id="BPLR01011091">
    <property type="protein sequence ID" value="GIY44111.1"/>
    <property type="molecule type" value="Genomic_DNA"/>
</dbReference>
<accession>A0AAV4TFE8</accession>
<evidence type="ECO:0000313" key="2">
    <source>
        <dbReference type="Proteomes" id="UP001054945"/>
    </source>
</evidence>
<protein>
    <submittedName>
        <fullName evidence="1">Uncharacterized protein</fullName>
    </submittedName>
</protein>
<dbReference type="AlphaFoldDB" id="A0AAV4TFE8"/>
<gene>
    <name evidence="1" type="ORF">CEXT_208681</name>
</gene>
<reference evidence="1 2" key="1">
    <citation type="submission" date="2021-06" db="EMBL/GenBank/DDBJ databases">
        <title>Caerostris extrusa draft genome.</title>
        <authorList>
            <person name="Kono N."/>
            <person name="Arakawa K."/>
        </authorList>
    </citation>
    <scope>NUCLEOTIDE SEQUENCE [LARGE SCALE GENOMIC DNA]</scope>
</reference>
<proteinExistence type="predicted"/>
<dbReference type="Proteomes" id="UP001054945">
    <property type="component" value="Unassembled WGS sequence"/>
</dbReference>
<comment type="caution">
    <text evidence="1">The sequence shown here is derived from an EMBL/GenBank/DDBJ whole genome shotgun (WGS) entry which is preliminary data.</text>
</comment>